<feature type="domain" description="AB hydrolase-1" evidence="1">
    <location>
        <begin position="47"/>
        <end position="278"/>
    </location>
</feature>
<sequence>MNMAHNLVPGLATQVEPHLQHRFPERLVPLADGTRLAIRECGSGPVVVLLHGIGSGSASWLHCARWLAESCRVIAWDAPGYGRSTPLPQARPRAVDYAARLELLLQVLEVERCVLVGHSLGALMATAYAAGPGARRVAQLLLISPARGYGAAELADSGARIRQQRLDNLDRLGIEGLASERTARLLGPNPSEEALAWVRWNMARLNPSGYRQAVELLCGDDLLGYGPLSMPCEVHCGEADGITTPDVCALVARRLGAPFSLIPGAGHASPIEQPAVVAGRIDHAQRQSLKGSANG</sequence>
<dbReference type="EC" id="4.2.99.20" evidence="2"/>
<dbReference type="SUPFAM" id="SSF53474">
    <property type="entry name" value="alpha/beta-Hydrolases"/>
    <property type="match status" value="1"/>
</dbReference>
<dbReference type="AlphaFoldDB" id="A0A7U7EQ84"/>
<evidence type="ECO:0000259" key="1">
    <source>
        <dbReference type="Pfam" id="PF12697"/>
    </source>
</evidence>
<dbReference type="GO" id="GO:0070205">
    <property type="term" value="F:2-succinyl-6-hydroxy-2,4-cyclohexadiene-1-carboxylate synthase activity"/>
    <property type="evidence" value="ECO:0007669"/>
    <property type="project" value="UniProtKB-EC"/>
</dbReference>
<accession>A0A7U7EQ84</accession>
<keyword evidence="3" id="KW-1185">Reference proteome</keyword>
<dbReference type="RefSeq" id="WP_408004319.1">
    <property type="nucleotide sequence ID" value="NZ_CAJFCI010000071.1"/>
</dbReference>
<comment type="caution">
    <text evidence="2">The sequence shown here is derived from an EMBL/GenBank/DDBJ whole genome shotgun (WGS) entry which is preliminary data.</text>
</comment>
<dbReference type="InterPro" id="IPR000073">
    <property type="entry name" value="AB_hydrolase_1"/>
</dbReference>
<dbReference type="PANTHER" id="PTHR43689">
    <property type="entry name" value="HYDROLASE"/>
    <property type="match status" value="1"/>
</dbReference>
<gene>
    <name evidence="2" type="primary">menH_1</name>
    <name evidence="2" type="ORF">PSEWESI4_03484</name>
</gene>
<dbReference type="Gene3D" id="3.40.50.1820">
    <property type="entry name" value="alpha/beta hydrolase"/>
    <property type="match status" value="1"/>
</dbReference>
<dbReference type="InterPro" id="IPR029058">
    <property type="entry name" value="AB_hydrolase_fold"/>
</dbReference>
<evidence type="ECO:0000313" key="2">
    <source>
        <dbReference type="EMBL" id="CAD5109188.1"/>
    </source>
</evidence>
<organism evidence="2 3">
    <name type="scientific">Zestomonas carbonaria</name>
    <dbReference type="NCBI Taxonomy" id="2762745"/>
    <lineage>
        <taxon>Bacteria</taxon>
        <taxon>Pseudomonadati</taxon>
        <taxon>Pseudomonadota</taxon>
        <taxon>Gammaproteobacteria</taxon>
        <taxon>Pseudomonadales</taxon>
        <taxon>Pseudomonadaceae</taxon>
        <taxon>Zestomonas</taxon>
    </lineage>
</organism>
<dbReference type="PANTHER" id="PTHR43689:SF8">
    <property type="entry name" value="ALPHA_BETA-HYDROLASES SUPERFAMILY PROTEIN"/>
    <property type="match status" value="1"/>
</dbReference>
<keyword evidence="2" id="KW-0456">Lyase</keyword>
<dbReference type="Proteomes" id="UP000583387">
    <property type="component" value="Unassembled WGS sequence"/>
</dbReference>
<name>A0A7U7EQ84_9GAMM</name>
<protein>
    <submittedName>
        <fullName evidence="2">2-succinyl-6-hydroxy-2, 4-cyclohexadiene-1-carboxylate synthase</fullName>
        <ecNumber evidence="2">4.2.99.20</ecNumber>
    </submittedName>
</protein>
<proteinExistence type="predicted"/>
<dbReference type="Pfam" id="PF12697">
    <property type="entry name" value="Abhydrolase_6"/>
    <property type="match status" value="1"/>
</dbReference>
<dbReference type="EMBL" id="CAJFCI010000071">
    <property type="protein sequence ID" value="CAD5109188.1"/>
    <property type="molecule type" value="Genomic_DNA"/>
</dbReference>
<evidence type="ECO:0000313" key="3">
    <source>
        <dbReference type="Proteomes" id="UP000583387"/>
    </source>
</evidence>
<reference evidence="2 3" key="1">
    <citation type="submission" date="2020-08" db="EMBL/GenBank/DDBJ databases">
        <authorList>
            <person name="Criscuolo A."/>
        </authorList>
    </citation>
    <scope>NUCLEOTIDE SEQUENCE [LARGE SCALE GENOMIC DNA]</scope>
    <source>
        <strain evidence="2">CIP111764</strain>
    </source>
</reference>